<dbReference type="InterPro" id="IPR021136">
    <property type="entry name" value="Flagellar_hook_control-like_C"/>
</dbReference>
<feature type="region of interest" description="Disordered" evidence="1">
    <location>
        <begin position="1"/>
        <end position="34"/>
    </location>
</feature>
<dbReference type="OrthoDB" id="6104403at2"/>
<organism evidence="3 4">
    <name type="scientific">Marinomonas balearica</name>
    <dbReference type="NCBI Taxonomy" id="491947"/>
    <lineage>
        <taxon>Bacteria</taxon>
        <taxon>Pseudomonadati</taxon>
        <taxon>Pseudomonadota</taxon>
        <taxon>Gammaproteobacteria</taxon>
        <taxon>Oceanospirillales</taxon>
        <taxon>Oceanospirillaceae</taxon>
        <taxon>Marinomonas</taxon>
    </lineage>
</organism>
<feature type="compositionally biased region" description="Low complexity" evidence="1">
    <location>
        <begin position="1"/>
        <end position="12"/>
    </location>
</feature>
<evidence type="ECO:0000313" key="3">
    <source>
        <dbReference type="EMBL" id="TDO98319.1"/>
    </source>
</evidence>
<feature type="compositionally biased region" description="Polar residues" evidence="1">
    <location>
        <begin position="24"/>
        <end position="34"/>
    </location>
</feature>
<feature type="region of interest" description="Disordered" evidence="1">
    <location>
        <begin position="206"/>
        <end position="232"/>
    </location>
</feature>
<comment type="caution">
    <text evidence="3">The sequence shown here is derived from an EMBL/GenBank/DDBJ whole genome shotgun (WGS) entry which is preliminary data.</text>
</comment>
<dbReference type="AlphaFoldDB" id="A0A4R6MDN5"/>
<protein>
    <submittedName>
        <fullName evidence="3">Flagellar hook-length control protein FliK</fullName>
    </submittedName>
</protein>
<keyword evidence="3" id="KW-0969">Cilium</keyword>
<evidence type="ECO:0000256" key="1">
    <source>
        <dbReference type="SAM" id="MobiDB-lite"/>
    </source>
</evidence>
<feature type="compositionally biased region" description="Polar residues" evidence="1">
    <location>
        <begin position="83"/>
        <end position="94"/>
    </location>
</feature>
<feature type="compositionally biased region" description="Low complexity" evidence="1">
    <location>
        <begin position="206"/>
        <end position="229"/>
    </location>
</feature>
<proteinExistence type="predicted"/>
<dbReference type="Gene3D" id="3.30.750.140">
    <property type="match status" value="1"/>
</dbReference>
<accession>A0A4R6MDN5</accession>
<feature type="compositionally biased region" description="Polar residues" evidence="1">
    <location>
        <begin position="120"/>
        <end position="167"/>
    </location>
</feature>
<sequence length="561" mass="61038">MLSNINSLLNNSTTKTADNKVSDNKTSGNSSTGALTGKIATLTSELKLINSLQPIRVTSVQTAQTQQGPTQFIRVTNNQSKPFTVINDQPNNNIKVGDTGNLDASNSKSSLTLNVKISQSNADSAQTSRIQNNPQNNSTQNATQVPQNTSTTNTARQADTGSPKLTYSASPSASATSNANPTANSKEVLTSIKIVSEVFTLKALSNSTNTTPNANTTTNTNSTSPLNTSPQKVQNTATFQTTVTDGSQELTLTTKAPLKAGDSLSVFVDKQGNIQLAPTQPRANANTPTTEALKQSLPNQATFQEFTNTLKSLQNISSESDTLTPKVQSALNQLVKEFPNLSSLISSPNALKSAILSSGLFAESNLAKNTESLPQDLKLNLIRLQNAQQDSDTATTKSPNQQISNSMNSIAGAIDRISTNQLRHFVEQSQSDNTVYPLHIELPIKNGSDQSMVKLTIDQDRDTKEEVDPHKRRWLIQLKFDFEETGKFEARVSVQERNVSALFAVENQITEKLIKTHFPSLKKSLQEKDIVLDRLDAFITKFKEEKEQPLSTTKRLIDVRT</sequence>
<dbReference type="EMBL" id="SNXC01000011">
    <property type="protein sequence ID" value="TDO98319.1"/>
    <property type="molecule type" value="Genomic_DNA"/>
</dbReference>
<dbReference type="RefSeq" id="WP_133503740.1">
    <property type="nucleotide sequence ID" value="NZ_SNXC01000011.1"/>
</dbReference>
<name>A0A4R6MDN5_9GAMM</name>
<dbReference type="Proteomes" id="UP000294656">
    <property type="component" value="Unassembled WGS sequence"/>
</dbReference>
<keyword evidence="4" id="KW-1185">Reference proteome</keyword>
<evidence type="ECO:0000259" key="2">
    <source>
        <dbReference type="Pfam" id="PF02120"/>
    </source>
</evidence>
<feature type="compositionally biased region" description="Low complexity" evidence="1">
    <location>
        <begin position="168"/>
        <end position="184"/>
    </location>
</feature>
<keyword evidence="3" id="KW-0282">Flagellum</keyword>
<gene>
    <name evidence="3" type="ORF">DFP79_1960</name>
</gene>
<evidence type="ECO:0000313" key="4">
    <source>
        <dbReference type="Proteomes" id="UP000294656"/>
    </source>
</evidence>
<feature type="region of interest" description="Disordered" evidence="1">
    <location>
        <begin position="120"/>
        <end position="184"/>
    </location>
</feature>
<reference evidence="3 4" key="1">
    <citation type="submission" date="2019-03" db="EMBL/GenBank/DDBJ databases">
        <title>Genomic Encyclopedia of Type Strains, Phase III (KMG-III): the genomes of soil and plant-associated and newly described type strains.</title>
        <authorList>
            <person name="Whitman W."/>
        </authorList>
    </citation>
    <scope>NUCLEOTIDE SEQUENCE [LARGE SCALE GENOMIC DNA]</scope>
    <source>
        <strain evidence="3 4">CECT 7378</strain>
    </source>
</reference>
<dbReference type="Pfam" id="PF02120">
    <property type="entry name" value="Flg_hook"/>
    <property type="match status" value="1"/>
</dbReference>
<feature type="region of interest" description="Disordered" evidence="1">
    <location>
        <begin position="83"/>
        <end position="107"/>
    </location>
</feature>
<keyword evidence="3" id="KW-0966">Cell projection</keyword>
<feature type="domain" description="Flagellar hook-length control protein-like C-terminal" evidence="2">
    <location>
        <begin position="466"/>
        <end position="536"/>
    </location>
</feature>
<dbReference type="InterPro" id="IPR038610">
    <property type="entry name" value="FliK-like_C_sf"/>
</dbReference>